<comment type="caution">
    <text evidence="1">The sequence shown here is derived from an EMBL/GenBank/DDBJ whole genome shotgun (WGS) entry which is preliminary data.</text>
</comment>
<dbReference type="EMBL" id="CM042883">
    <property type="protein sequence ID" value="KAI4377933.1"/>
    <property type="molecule type" value="Genomic_DNA"/>
</dbReference>
<evidence type="ECO:0000313" key="1">
    <source>
        <dbReference type="EMBL" id="KAI4377933.1"/>
    </source>
</evidence>
<gene>
    <name evidence="1" type="ORF">MLD38_015486</name>
</gene>
<name>A0ACB9RHF4_9MYRT</name>
<evidence type="ECO:0000313" key="2">
    <source>
        <dbReference type="Proteomes" id="UP001057402"/>
    </source>
</evidence>
<reference evidence="2" key="1">
    <citation type="journal article" date="2023" name="Front. Plant Sci.">
        <title>Chromosomal-level genome assembly of Melastoma candidum provides insights into trichome evolution.</title>
        <authorList>
            <person name="Zhong Y."/>
            <person name="Wu W."/>
            <person name="Sun C."/>
            <person name="Zou P."/>
            <person name="Liu Y."/>
            <person name="Dai S."/>
            <person name="Zhou R."/>
        </authorList>
    </citation>
    <scope>NUCLEOTIDE SEQUENCE [LARGE SCALE GENOMIC DNA]</scope>
</reference>
<sequence>MVKEGPCYHCGVTSTPLWRNGPPDKPILCNACGSRWRTKGTLANYTPMHLRVEPENYVDHRVVRNKSTVPISRNNEVKVLKTKSHDRNLVVAGIPSENCQSFSKVTITDDDLSNRSSSGSAMSNSESCAQFGGADASDLTGPAQSVVWDTFVPSRKITSGTRLKPSAVEQLTQDLQTILQEQQSSCFSGYTEENLLLESATPIETGHGSALIIRELGSIVREEESEASSLSINTKRRKMNDGSAYPLALFVQEKNMKSSMFPSSQGMELGTYRRESFLEEKAYLLGSPHSPLLSIELKDMINFEVFMKHLTSEEQHELMKYLPAVDKTAKPLESVRSLFTSSQFLESTTSFQHLLAEGVFDSSSIGEKGEDRKILERLVLFNLTKCKWIEHYNQVKECEVASGLPCPEGASGTKTKATKGVPTINQPIDHDSSSFNPRSLFVVPINGEPLGLDSSYTDHDQDLLLEVPSNGSFAQAELLQPAPNSTASRQESK</sequence>
<protein>
    <submittedName>
        <fullName evidence="1">Uncharacterized protein</fullName>
    </submittedName>
</protein>
<organism evidence="1 2">
    <name type="scientific">Melastoma candidum</name>
    <dbReference type="NCBI Taxonomy" id="119954"/>
    <lineage>
        <taxon>Eukaryota</taxon>
        <taxon>Viridiplantae</taxon>
        <taxon>Streptophyta</taxon>
        <taxon>Embryophyta</taxon>
        <taxon>Tracheophyta</taxon>
        <taxon>Spermatophyta</taxon>
        <taxon>Magnoliopsida</taxon>
        <taxon>eudicotyledons</taxon>
        <taxon>Gunneridae</taxon>
        <taxon>Pentapetalae</taxon>
        <taxon>rosids</taxon>
        <taxon>malvids</taxon>
        <taxon>Myrtales</taxon>
        <taxon>Melastomataceae</taxon>
        <taxon>Melastomatoideae</taxon>
        <taxon>Melastomateae</taxon>
        <taxon>Melastoma</taxon>
    </lineage>
</organism>
<keyword evidence="2" id="KW-1185">Reference proteome</keyword>
<accession>A0ACB9RHF4</accession>
<dbReference type="Proteomes" id="UP001057402">
    <property type="component" value="Chromosome 4"/>
</dbReference>
<proteinExistence type="predicted"/>